<protein>
    <recommendedName>
        <fullName evidence="3">HAD family hydrolase</fullName>
    </recommendedName>
</protein>
<evidence type="ECO:0000313" key="1">
    <source>
        <dbReference type="EMBL" id="PUA31438.1"/>
    </source>
</evidence>
<dbReference type="PANTHER" id="PTHR43434">
    <property type="entry name" value="PHOSPHOGLYCOLATE PHOSPHATASE"/>
    <property type="match status" value="1"/>
</dbReference>
<dbReference type="InterPro" id="IPR036412">
    <property type="entry name" value="HAD-like_sf"/>
</dbReference>
<reference evidence="1 2" key="1">
    <citation type="submission" date="2017-04" db="EMBL/GenBank/DDBJ databases">
        <title>Draft Aigarchaeota genome from a New Zealand hot spring.</title>
        <authorList>
            <person name="Reysenbach A.-L."/>
            <person name="Donaho J.A."/>
            <person name="Gerhart J."/>
            <person name="Kelley J.F."/>
            <person name="Kouba K."/>
            <person name="Podar M."/>
            <person name="Stott M."/>
        </authorList>
    </citation>
    <scope>NUCLEOTIDE SEQUENCE [LARGE SCALE GENOMIC DNA]</scope>
    <source>
        <strain evidence="1">NZ13_MG1</strain>
    </source>
</reference>
<gene>
    <name evidence="1" type="ORF">B9J98_06210</name>
</gene>
<dbReference type="InterPro" id="IPR023214">
    <property type="entry name" value="HAD_sf"/>
</dbReference>
<dbReference type="GO" id="GO:0008967">
    <property type="term" value="F:phosphoglycolate phosphatase activity"/>
    <property type="evidence" value="ECO:0007669"/>
    <property type="project" value="TreeGrafter"/>
</dbReference>
<evidence type="ECO:0008006" key="3">
    <source>
        <dbReference type="Google" id="ProtNLM"/>
    </source>
</evidence>
<comment type="caution">
    <text evidence="1">The sequence shown here is derived from an EMBL/GenBank/DDBJ whole genome shotgun (WGS) entry which is preliminary data.</text>
</comment>
<accession>A0A2R7Y1S0</accession>
<dbReference type="PANTHER" id="PTHR43434:SF1">
    <property type="entry name" value="PHOSPHOGLYCOLATE PHOSPHATASE"/>
    <property type="match status" value="1"/>
</dbReference>
<dbReference type="GO" id="GO:0006281">
    <property type="term" value="P:DNA repair"/>
    <property type="evidence" value="ECO:0007669"/>
    <property type="project" value="TreeGrafter"/>
</dbReference>
<dbReference type="Gene3D" id="3.40.50.1000">
    <property type="entry name" value="HAD superfamily/HAD-like"/>
    <property type="match status" value="1"/>
</dbReference>
<proteinExistence type="predicted"/>
<organism evidence="1 2">
    <name type="scientific">Candidatus Terraquivivens tikiterensis</name>
    <dbReference type="NCBI Taxonomy" id="1980982"/>
    <lineage>
        <taxon>Archaea</taxon>
        <taxon>Nitrososphaerota</taxon>
        <taxon>Candidatus Wolframiiraptoraceae</taxon>
        <taxon>Candidatus Terraquivivens</taxon>
    </lineage>
</organism>
<dbReference type="SUPFAM" id="SSF56784">
    <property type="entry name" value="HAD-like"/>
    <property type="match status" value="2"/>
</dbReference>
<dbReference type="AlphaFoldDB" id="A0A2R7Y1S0"/>
<dbReference type="EMBL" id="NDWU01000017">
    <property type="protein sequence ID" value="PUA31438.1"/>
    <property type="molecule type" value="Genomic_DNA"/>
</dbReference>
<evidence type="ECO:0000313" key="2">
    <source>
        <dbReference type="Proteomes" id="UP000244066"/>
    </source>
</evidence>
<sequence length="392" mass="43979">MSKPAYNALEVNGRSVSIRQGAKQSLANVDAVIFDCDGVLIDIRESYNVAIHKTVEYILSTILGDVDGPITTDAQIEALRLCGGFNNDWDTAYVLSEWAFLNIPEECVGRFSEEMLNLEMDGPLADLVNLLSNRLKVGKCRASFQNSQKEFLEMLKGVVKAKKQLDRYDVDAMMDEAAAKKGMTKQLQQFRRLLGYPGRFGECLLVTVFEELYYGAEGVEILYGKKPSFFSGPGLFNKERPIVEEETLMKLQRILGYSNFTIASGRDRWSAKKVLGKLFEYFNQRAAVFLADEVRLIGTEAQKVGKPDPYCLFKSVSYLLPDRNVLYVGDSAEDMLVTKNANEIMNRFLFAGVYASCSTPDLKVEYFMENGADVIMPTVNELPELLLYAKGC</sequence>
<dbReference type="InterPro" id="IPR050155">
    <property type="entry name" value="HAD-like_hydrolase_sf"/>
</dbReference>
<dbReference type="Proteomes" id="UP000244066">
    <property type="component" value="Unassembled WGS sequence"/>
</dbReference>
<name>A0A2R7Y1S0_9ARCH</name>